<dbReference type="InParanoid" id="A0A2P5E9X2"/>
<feature type="domain" description="RNase H type-1" evidence="1">
    <location>
        <begin position="67"/>
        <end position="167"/>
    </location>
</feature>
<reference evidence="3" key="1">
    <citation type="submission" date="2016-06" db="EMBL/GenBank/DDBJ databases">
        <title>Parallel loss of symbiosis genes in relatives of nitrogen-fixing non-legume Parasponia.</title>
        <authorList>
            <person name="Van Velzen R."/>
            <person name="Holmer R."/>
            <person name="Bu F."/>
            <person name="Rutten L."/>
            <person name="Van Zeijl A."/>
            <person name="Liu W."/>
            <person name="Santuari L."/>
            <person name="Cao Q."/>
            <person name="Sharma T."/>
            <person name="Shen D."/>
            <person name="Roswanjaya Y."/>
            <person name="Wardhani T."/>
            <person name="Kalhor M.S."/>
            <person name="Jansen J."/>
            <person name="Van den Hoogen J."/>
            <person name="Gungor B."/>
            <person name="Hartog M."/>
            <person name="Hontelez J."/>
            <person name="Verver J."/>
            <person name="Yang W.-C."/>
            <person name="Schijlen E."/>
            <person name="Repin R."/>
            <person name="Schilthuizen M."/>
            <person name="Schranz E."/>
            <person name="Heidstra R."/>
            <person name="Miyata K."/>
            <person name="Fedorova E."/>
            <person name="Kohlen W."/>
            <person name="Bisseling T."/>
            <person name="Smit S."/>
            <person name="Geurts R."/>
        </authorList>
    </citation>
    <scope>NUCLEOTIDE SEQUENCE [LARGE SCALE GENOMIC DNA]</scope>
    <source>
        <strain evidence="3">cv. RG33-2</strain>
    </source>
</reference>
<dbReference type="InterPro" id="IPR044730">
    <property type="entry name" value="RNase_H-like_dom_plant"/>
</dbReference>
<sequence>MAGANKIIWHFEANGSYSVKSGYKILLNEEIVLNMVVHSGKQRSAHHLVDFARIFLLEFNESSTLSKDCGVVVAALARRVNGVLSVENTELIALREGLRFAIDAGCPPSIAECDALKIVNGLKSLNPLAVNAPLFSNVLSFMSFARCGSCHYIFRCGNRVAHNLASHIFTRPSDIYWVESIPAFISSFVI</sequence>
<evidence type="ECO:0000313" key="3">
    <source>
        <dbReference type="Proteomes" id="UP000237000"/>
    </source>
</evidence>
<comment type="caution">
    <text evidence="2">The sequence shown here is derived from an EMBL/GenBank/DDBJ whole genome shotgun (WGS) entry which is preliminary data.</text>
</comment>
<dbReference type="CDD" id="cd06222">
    <property type="entry name" value="RNase_H_like"/>
    <property type="match status" value="1"/>
</dbReference>
<evidence type="ECO:0000259" key="1">
    <source>
        <dbReference type="Pfam" id="PF13456"/>
    </source>
</evidence>
<evidence type="ECO:0000313" key="2">
    <source>
        <dbReference type="EMBL" id="PON82316.1"/>
    </source>
</evidence>
<dbReference type="AlphaFoldDB" id="A0A2P5E9X2"/>
<dbReference type="Proteomes" id="UP000237000">
    <property type="component" value="Unassembled WGS sequence"/>
</dbReference>
<dbReference type="Pfam" id="PF13456">
    <property type="entry name" value="RVT_3"/>
    <property type="match status" value="1"/>
</dbReference>
<accession>A0A2P5E9X2</accession>
<dbReference type="OrthoDB" id="1906820at2759"/>
<organism evidence="2 3">
    <name type="scientific">Trema orientale</name>
    <name type="common">Charcoal tree</name>
    <name type="synonym">Celtis orientalis</name>
    <dbReference type="NCBI Taxonomy" id="63057"/>
    <lineage>
        <taxon>Eukaryota</taxon>
        <taxon>Viridiplantae</taxon>
        <taxon>Streptophyta</taxon>
        <taxon>Embryophyta</taxon>
        <taxon>Tracheophyta</taxon>
        <taxon>Spermatophyta</taxon>
        <taxon>Magnoliopsida</taxon>
        <taxon>eudicotyledons</taxon>
        <taxon>Gunneridae</taxon>
        <taxon>Pentapetalae</taxon>
        <taxon>rosids</taxon>
        <taxon>fabids</taxon>
        <taxon>Rosales</taxon>
        <taxon>Cannabaceae</taxon>
        <taxon>Trema</taxon>
    </lineage>
</organism>
<proteinExistence type="predicted"/>
<dbReference type="InterPro" id="IPR002156">
    <property type="entry name" value="RNaseH_domain"/>
</dbReference>
<dbReference type="InterPro" id="IPR052929">
    <property type="entry name" value="RNase_H-like_EbsB-rel"/>
</dbReference>
<dbReference type="GO" id="GO:0003676">
    <property type="term" value="F:nucleic acid binding"/>
    <property type="evidence" value="ECO:0007669"/>
    <property type="project" value="InterPro"/>
</dbReference>
<protein>
    <recommendedName>
        <fullName evidence="1">RNase H type-1 domain-containing protein</fullName>
    </recommendedName>
</protein>
<dbReference type="EMBL" id="JXTC01000197">
    <property type="protein sequence ID" value="PON82316.1"/>
    <property type="molecule type" value="Genomic_DNA"/>
</dbReference>
<gene>
    <name evidence="2" type="ORF">TorRG33x02_219320</name>
</gene>
<dbReference type="GO" id="GO:0004523">
    <property type="term" value="F:RNA-DNA hybrid ribonuclease activity"/>
    <property type="evidence" value="ECO:0007669"/>
    <property type="project" value="InterPro"/>
</dbReference>
<dbReference type="PANTHER" id="PTHR47074">
    <property type="entry name" value="BNAC02G40300D PROTEIN"/>
    <property type="match status" value="1"/>
</dbReference>
<dbReference type="PANTHER" id="PTHR47074:SF79">
    <property type="entry name" value="PUTATIVE-RELATED"/>
    <property type="match status" value="1"/>
</dbReference>
<name>A0A2P5E9X2_TREOI</name>
<keyword evidence="3" id="KW-1185">Reference proteome</keyword>